<accession>A0A3S5ASY3</accession>
<dbReference type="AlphaFoldDB" id="A0A3S5ASY3"/>
<organism evidence="1 2">
    <name type="scientific">Protopolystoma xenopodis</name>
    <dbReference type="NCBI Taxonomy" id="117903"/>
    <lineage>
        <taxon>Eukaryota</taxon>
        <taxon>Metazoa</taxon>
        <taxon>Spiralia</taxon>
        <taxon>Lophotrochozoa</taxon>
        <taxon>Platyhelminthes</taxon>
        <taxon>Monogenea</taxon>
        <taxon>Polyopisthocotylea</taxon>
        <taxon>Polystomatidea</taxon>
        <taxon>Polystomatidae</taxon>
        <taxon>Protopolystoma</taxon>
    </lineage>
</organism>
<reference evidence="1" key="1">
    <citation type="submission" date="2018-11" db="EMBL/GenBank/DDBJ databases">
        <authorList>
            <consortium name="Pathogen Informatics"/>
        </authorList>
    </citation>
    <scope>NUCLEOTIDE SEQUENCE</scope>
</reference>
<evidence type="ECO:0000313" key="2">
    <source>
        <dbReference type="Proteomes" id="UP000784294"/>
    </source>
</evidence>
<evidence type="ECO:0000313" key="1">
    <source>
        <dbReference type="EMBL" id="VEL37005.1"/>
    </source>
</evidence>
<keyword evidence="2" id="KW-1185">Reference proteome</keyword>
<dbReference type="Proteomes" id="UP000784294">
    <property type="component" value="Unassembled WGS sequence"/>
</dbReference>
<sequence>MFCPLSKKPSLRGVSLNSGNRHTTARLPKYAEAVLWVSSCWARQTNGKCSVSLATQHSFAHLPNSNCLYTNRFLQMPFSRIINSRQPTPLNFFMLPVRLLWPRFPHHFSLNLPQLARLIPFEVVLGKRTGWQLDKLDKLDKLDALSYLPCLTPCPGKLTPSPGLCVHRPFAYVATSFCACLNLLQTHTHMHTDFSHQDYDALGTG</sequence>
<proteinExistence type="predicted"/>
<name>A0A3S5ASY3_9PLAT</name>
<comment type="caution">
    <text evidence="1">The sequence shown here is derived from an EMBL/GenBank/DDBJ whole genome shotgun (WGS) entry which is preliminary data.</text>
</comment>
<protein>
    <submittedName>
        <fullName evidence="1">Uncharacterized protein</fullName>
    </submittedName>
</protein>
<dbReference type="EMBL" id="CAAALY010253740">
    <property type="protein sequence ID" value="VEL37005.1"/>
    <property type="molecule type" value="Genomic_DNA"/>
</dbReference>
<gene>
    <name evidence="1" type="ORF">PXEA_LOCUS30445</name>
</gene>